<protein>
    <submittedName>
        <fullName evidence="4">TIGR01777 family protein</fullName>
    </submittedName>
</protein>
<reference evidence="4 5" key="1">
    <citation type="journal article" date="2020" name="Front. Microbiol.">
        <title>Design of Bacterial Strain-Specific qPCR Assays Using NGS Data and Publicly Available Resources and Its Application to Track Biocontrol Strains.</title>
        <authorList>
            <person name="Hernandez I."/>
            <person name="Sant C."/>
            <person name="Martinez R."/>
            <person name="Fernandez C."/>
        </authorList>
    </citation>
    <scope>NUCLEOTIDE SEQUENCE [LARGE SCALE GENOMIC DNA]</scope>
    <source>
        <strain evidence="4 5">B24</strain>
    </source>
</reference>
<gene>
    <name evidence="4" type="ORF">FVO59_14295</name>
</gene>
<dbReference type="InterPro" id="IPR001509">
    <property type="entry name" value="Epimerase_deHydtase"/>
</dbReference>
<dbReference type="Proteomes" id="UP000515708">
    <property type="component" value="Chromosome"/>
</dbReference>
<dbReference type="InterPro" id="IPR036291">
    <property type="entry name" value="NAD(P)-bd_dom_sf"/>
</dbReference>
<evidence type="ECO:0000313" key="4">
    <source>
        <dbReference type="EMBL" id="QMU98224.1"/>
    </source>
</evidence>
<evidence type="ECO:0000259" key="3">
    <source>
        <dbReference type="Pfam" id="PF08338"/>
    </source>
</evidence>
<dbReference type="PANTHER" id="PTHR11092">
    <property type="entry name" value="SUGAR NUCLEOTIDE EPIMERASE RELATED"/>
    <property type="match status" value="1"/>
</dbReference>
<sequence length="297" mass="31564">MNDSRIVISGASGLIGGALTRSLRSDGVRVVHLVRRPPRHGDEVEWLTGGRLDPEALAGAAAVVNLNGASIGRLPWGSRYRTTLRESRLRPTEQLADALLELRSEAPALLSASAVGYYGDQPGVHLDEAARPGDTFLAQVCVQWEREAQRAAGVTRVALLRTAPILHPDAVLKPMIALTRVGLGGPLGSGRQVWPWISLDDEVRAIRHVIDSELHGPVNLAGPHRATAGGIGRALASRLHRPYLIPAPAWALRLALGRPAADSLLLPDADVSPDALTRSGFEFRHPTAPDAIAAAIG</sequence>
<organism evidence="4 5">
    <name type="scientific">Microbacterium esteraromaticum</name>
    <dbReference type="NCBI Taxonomy" id="57043"/>
    <lineage>
        <taxon>Bacteria</taxon>
        <taxon>Bacillati</taxon>
        <taxon>Actinomycetota</taxon>
        <taxon>Actinomycetes</taxon>
        <taxon>Micrococcales</taxon>
        <taxon>Microbacteriaceae</taxon>
        <taxon>Microbacterium</taxon>
    </lineage>
</organism>
<accession>A0A7D8AFA5</accession>
<evidence type="ECO:0000259" key="2">
    <source>
        <dbReference type="Pfam" id="PF01370"/>
    </source>
</evidence>
<evidence type="ECO:0000313" key="5">
    <source>
        <dbReference type="Proteomes" id="UP000515708"/>
    </source>
</evidence>
<dbReference type="Pfam" id="PF01370">
    <property type="entry name" value="Epimerase"/>
    <property type="match status" value="1"/>
</dbReference>
<dbReference type="NCBIfam" id="TIGR01777">
    <property type="entry name" value="yfcH"/>
    <property type="match status" value="1"/>
</dbReference>
<dbReference type="InterPro" id="IPR013549">
    <property type="entry name" value="DUF1731"/>
</dbReference>
<dbReference type="RefSeq" id="WP_182253242.1">
    <property type="nucleotide sequence ID" value="NZ_CP043732.1"/>
</dbReference>
<feature type="domain" description="NAD-dependent epimerase/dehydratase" evidence="2">
    <location>
        <begin position="6"/>
        <end position="212"/>
    </location>
</feature>
<dbReference type="Gene3D" id="3.40.50.720">
    <property type="entry name" value="NAD(P)-binding Rossmann-like Domain"/>
    <property type="match status" value="1"/>
</dbReference>
<dbReference type="PANTHER" id="PTHR11092:SF0">
    <property type="entry name" value="EPIMERASE FAMILY PROTEIN SDR39U1"/>
    <property type="match status" value="1"/>
</dbReference>
<dbReference type="InterPro" id="IPR010099">
    <property type="entry name" value="SDR39U1"/>
</dbReference>
<dbReference type="EMBL" id="CP043732">
    <property type="protein sequence ID" value="QMU98224.1"/>
    <property type="molecule type" value="Genomic_DNA"/>
</dbReference>
<name>A0A7D8AFA5_9MICO</name>
<dbReference type="Pfam" id="PF08338">
    <property type="entry name" value="DUF1731"/>
    <property type="match status" value="1"/>
</dbReference>
<dbReference type="SUPFAM" id="SSF51735">
    <property type="entry name" value="NAD(P)-binding Rossmann-fold domains"/>
    <property type="match status" value="1"/>
</dbReference>
<proteinExistence type="inferred from homology"/>
<feature type="domain" description="DUF1731" evidence="3">
    <location>
        <begin position="247"/>
        <end position="294"/>
    </location>
</feature>
<dbReference type="AlphaFoldDB" id="A0A7D8AFA5"/>
<comment type="similarity">
    <text evidence="1">Belongs to the NAD(P)-dependent epimerase/dehydratase family. SDR39U1 subfamily.</text>
</comment>
<evidence type="ECO:0000256" key="1">
    <source>
        <dbReference type="ARBA" id="ARBA00009353"/>
    </source>
</evidence>